<feature type="compositionally biased region" description="Polar residues" evidence="1">
    <location>
        <begin position="64"/>
        <end position="100"/>
    </location>
</feature>
<keyword evidence="3" id="KW-1185">Reference proteome</keyword>
<reference evidence="2 3" key="2">
    <citation type="journal article" date="2012" name="Eukaryot. Cell">
        <title>Genome update of Botrytis cinerea strains B05.10 and T4.</title>
        <authorList>
            <person name="Staats M."/>
            <person name="van Kan J.A."/>
        </authorList>
    </citation>
    <scope>NUCLEOTIDE SEQUENCE [LARGE SCALE GENOMIC DNA]</scope>
    <source>
        <strain evidence="2 3">B05.10</strain>
    </source>
</reference>
<accession>A0A384JNJ6</accession>
<feature type="region of interest" description="Disordered" evidence="1">
    <location>
        <begin position="30"/>
        <end position="105"/>
    </location>
</feature>
<reference evidence="2 3" key="1">
    <citation type="journal article" date="2011" name="PLoS Genet.">
        <title>Genomic analysis of the necrotrophic fungal pathogens Sclerotinia sclerotiorum and Botrytis cinerea.</title>
        <authorList>
            <person name="Amselem J."/>
            <person name="Cuomo C.A."/>
            <person name="van Kan J.A."/>
            <person name="Viaud M."/>
            <person name="Benito E.P."/>
            <person name="Couloux A."/>
            <person name="Coutinho P.M."/>
            <person name="de Vries R.P."/>
            <person name="Dyer P.S."/>
            <person name="Fillinger S."/>
            <person name="Fournier E."/>
            <person name="Gout L."/>
            <person name="Hahn M."/>
            <person name="Kohn L."/>
            <person name="Lapalu N."/>
            <person name="Plummer K.M."/>
            <person name="Pradier J.M."/>
            <person name="Quevillon E."/>
            <person name="Sharon A."/>
            <person name="Simon A."/>
            <person name="ten Have A."/>
            <person name="Tudzynski B."/>
            <person name="Tudzynski P."/>
            <person name="Wincker P."/>
            <person name="Andrew M."/>
            <person name="Anthouard V."/>
            <person name="Beever R.E."/>
            <person name="Beffa R."/>
            <person name="Benoit I."/>
            <person name="Bouzid O."/>
            <person name="Brault B."/>
            <person name="Chen Z."/>
            <person name="Choquer M."/>
            <person name="Collemare J."/>
            <person name="Cotton P."/>
            <person name="Danchin E.G."/>
            <person name="Da Silva C."/>
            <person name="Gautier A."/>
            <person name="Giraud C."/>
            <person name="Giraud T."/>
            <person name="Gonzalez C."/>
            <person name="Grossetete S."/>
            <person name="Guldener U."/>
            <person name="Henrissat B."/>
            <person name="Howlett B.J."/>
            <person name="Kodira C."/>
            <person name="Kretschmer M."/>
            <person name="Lappartient A."/>
            <person name="Leroch M."/>
            <person name="Levis C."/>
            <person name="Mauceli E."/>
            <person name="Neuveglise C."/>
            <person name="Oeser B."/>
            <person name="Pearson M."/>
            <person name="Poulain J."/>
            <person name="Poussereau N."/>
            <person name="Quesneville H."/>
            <person name="Rascle C."/>
            <person name="Schumacher J."/>
            <person name="Segurens B."/>
            <person name="Sexton A."/>
            <person name="Silva E."/>
            <person name="Sirven C."/>
            <person name="Soanes D.M."/>
            <person name="Talbot N.J."/>
            <person name="Templeton M."/>
            <person name="Yandava C."/>
            <person name="Yarden O."/>
            <person name="Zeng Q."/>
            <person name="Rollins J.A."/>
            <person name="Lebrun M.H."/>
            <person name="Dickman M."/>
        </authorList>
    </citation>
    <scope>NUCLEOTIDE SEQUENCE [LARGE SCALE GENOMIC DNA]</scope>
    <source>
        <strain evidence="2 3">B05.10</strain>
    </source>
</reference>
<evidence type="ECO:0000256" key="1">
    <source>
        <dbReference type="SAM" id="MobiDB-lite"/>
    </source>
</evidence>
<dbReference type="KEGG" id="bfu:BCIN_07g05940"/>
<name>A0A384JNJ6_BOTFB</name>
<reference evidence="2 3" key="3">
    <citation type="journal article" date="2017" name="Mol. Plant Pathol.">
        <title>A gapless genome sequence of the fungus Botrytis cinerea.</title>
        <authorList>
            <person name="Van Kan J.A."/>
            <person name="Stassen J.H."/>
            <person name="Mosbach A."/>
            <person name="Van Der Lee T.A."/>
            <person name="Faino L."/>
            <person name="Farmer A.D."/>
            <person name="Papasotiriou D.G."/>
            <person name="Zhou S."/>
            <person name="Seidl M.F."/>
            <person name="Cottam E."/>
            <person name="Edel D."/>
            <person name="Hahn M."/>
            <person name="Schwartz D.C."/>
            <person name="Dietrich R.A."/>
            <person name="Widdison S."/>
            <person name="Scalliet G."/>
        </authorList>
    </citation>
    <scope>NUCLEOTIDE SEQUENCE [LARGE SCALE GENOMIC DNA]</scope>
    <source>
        <strain evidence="2 3">B05.10</strain>
    </source>
</reference>
<organism evidence="2 3">
    <name type="scientific">Botryotinia fuckeliana (strain B05.10)</name>
    <name type="common">Noble rot fungus</name>
    <name type="synonym">Botrytis cinerea</name>
    <dbReference type="NCBI Taxonomy" id="332648"/>
    <lineage>
        <taxon>Eukaryota</taxon>
        <taxon>Fungi</taxon>
        <taxon>Dikarya</taxon>
        <taxon>Ascomycota</taxon>
        <taxon>Pezizomycotina</taxon>
        <taxon>Leotiomycetes</taxon>
        <taxon>Helotiales</taxon>
        <taxon>Sclerotiniaceae</taxon>
        <taxon>Botrytis</taxon>
    </lineage>
</organism>
<dbReference type="GeneID" id="36394346"/>
<dbReference type="EMBL" id="CP009811">
    <property type="protein sequence ID" value="ATZ52080.1"/>
    <property type="molecule type" value="Genomic_DNA"/>
</dbReference>
<dbReference type="AlphaFoldDB" id="A0A384JNJ6"/>
<feature type="compositionally biased region" description="Basic and acidic residues" evidence="1">
    <location>
        <begin position="30"/>
        <end position="49"/>
    </location>
</feature>
<evidence type="ECO:0000313" key="2">
    <source>
        <dbReference type="EMBL" id="ATZ52080.1"/>
    </source>
</evidence>
<gene>
    <name evidence="2" type="ORF">BCIN_07g05940</name>
</gene>
<dbReference type="VEuPathDB" id="FungiDB:Bcin07g05940"/>
<dbReference type="RefSeq" id="XP_024549981.1">
    <property type="nucleotide sequence ID" value="XM_024694192.1"/>
</dbReference>
<protein>
    <submittedName>
        <fullName evidence="2">Uncharacterized protein</fullName>
    </submittedName>
</protein>
<evidence type="ECO:0000313" key="3">
    <source>
        <dbReference type="Proteomes" id="UP000001798"/>
    </source>
</evidence>
<dbReference type="Proteomes" id="UP000001798">
    <property type="component" value="Chromosome 7"/>
</dbReference>
<sequence>MHDLSKPRRFNWSLGLPVITLTISTARSKSEERLLHWNSTDRKFDDGHSHRSRPKVQGPMPSVQYPTSSIQYPRPNTQYPTPTTQHPKPSEQFQVQSSNHLPDENAGQGFRWIHGIWPLNSFLAA</sequence>
<proteinExistence type="predicted"/>